<dbReference type="Proteomes" id="UP000270343">
    <property type="component" value="Unassembled WGS sequence"/>
</dbReference>
<dbReference type="AlphaFoldDB" id="A0A3B0AV85"/>
<dbReference type="Gene3D" id="3.90.470.20">
    <property type="entry name" value="4'-phosphopantetheinyl transferase domain"/>
    <property type="match status" value="2"/>
</dbReference>
<gene>
    <name evidence="4" type="ORF">D7231_28755</name>
</gene>
<dbReference type="GO" id="GO:0008897">
    <property type="term" value="F:holo-[acyl-carrier-protein] synthase activity"/>
    <property type="evidence" value="ECO:0007669"/>
    <property type="project" value="InterPro"/>
</dbReference>
<evidence type="ECO:0000256" key="2">
    <source>
        <dbReference type="SAM" id="MobiDB-lite"/>
    </source>
</evidence>
<proteinExistence type="predicted"/>
<dbReference type="InterPro" id="IPR008278">
    <property type="entry name" value="4-PPantetheinyl_Trfase_dom"/>
</dbReference>
<evidence type="ECO:0000256" key="1">
    <source>
        <dbReference type="ARBA" id="ARBA00022679"/>
    </source>
</evidence>
<dbReference type="Pfam" id="PF01648">
    <property type="entry name" value="ACPS"/>
    <property type="match status" value="1"/>
</dbReference>
<comment type="caution">
    <text evidence="4">The sequence shown here is derived from an EMBL/GenBank/DDBJ whole genome shotgun (WGS) entry which is preliminary data.</text>
</comment>
<reference evidence="4 5" key="1">
    <citation type="journal article" date="2015" name="Antonie Van Leeuwenhoek">
        <title>Streptomyces klenkii sp. nov., isolated from deep marine sediment.</title>
        <authorList>
            <person name="Veyisoglu A."/>
            <person name="Sahin N."/>
        </authorList>
    </citation>
    <scope>NUCLEOTIDE SEQUENCE [LARGE SCALE GENOMIC DNA]</scope>
    <source>
        <strain evidence="4 5">KCTC 29202</strain>
    </source>
</reference>
<feature type="region of interest" description="Disordered" evidence="2">
    <location>
        <begin position="1"/>
        <end position="21"/>
    </location>
</feature>
<protein>
    <submittedName>
        <fullName evidence="4">4'-phosphopantetheinyl transferase superfamily protein</fullName>
    </submittedName>
</protein>
<dbReference type="EMBL" id="RBAM01000015">
    <property type="protein sequence ID" value="RKN64393.1"/>
    <property type="molecule type" value="Genomic_DNA"/>
</dbReference>
<dbReference type="InterPro" id="IPR037143">
    <property type="entry name" value="4-PPantetheinyl_Trfase_dom_sf"/>
</dbReference>
<dbReference type="OrthoDB" id="9808281at2"/>
<dbReference type="GO" id="GO:0000287">
    <property type="term" value="F:magnesium ion binding"/>
    <property type="evidence" value="ECO:0007669"/>
    <property type="project" value="InterPro"/>
</dbReference>
<organism evidence="4 5">
    <name type="scientific">Streptomyces klenkii</name>
    <dbReference type="NCBI Taxonomy" id="1420899"/>
    <lineage>
        <taxon>Bacteria</taxon>
        <taxon>Bacillati</taxon>
        <taxon>Actinomycetota</taxon>
        <taxon>Actinomycetes</taxon>
        <taxon>Kitasatosporales</taxon>
        <taxon>Streptomycetaceae</taxon>
        <taxon>Streptomyces</taxon>
    </lineage>
</organism>
<keyword evidence="1 4" id="KW-0808">Transferase</keyword>
<feature type="domain" description="4'-phosphopantetheinyl transferase" evidence="3">
    <location>
        <begin position="154"/>
        <end position="228"/>
    </location>
</feature>
<evidence type="ECO:0000313" key="5">
    <source>
        <dbReference type="Proteomes" id="UP000270343"/>
    </source>
</evidence>
<evidence type="ECO:0000313" key="4">
    <source>
        <dbReference type="EMBL" id="RKN64393.1"/>
    </source>
</evidence>
<evidence type="ECO:0000259" key="3">
    <source>
        <dbReference type="Pfam" id="PF01648"/>
    </source>
</evidence>
<dbReference type="SUPFAM" id="SSF56214">
    <property type="entry name" value="4'-phosphopantetheinyl transferase"/>
    <property type="match status" value="2"/>
</dbReference>
<sequence length="269" mass="29080">MSTADALAPAPPRPRAGRPAGEALTLDPARPLHLAPLDGGLTAAVVSIAWLRARGDTVRAALEARHLTGDEAAHAAGLRLPGRRYEWLAGRLALKHGVLAHARRHGRRAGRTRDVRVGAVAHGPRAGRPVVNAPVDVGLSHSGDFAVAVCGPRPVGIDLERRRSMPPMLTELLTADDHRAAAHADPDRRRLATMPLPLRWACKEAVLKHYGFGLRVDPREVALHTWRHDHGFTWRPGPGLLHHAPPAGEGPLHGWARCIDGYFLALVWT</sequence>
<dbReference type="RefSeq" id="WP_120758487.1">
    <property type="nucleotide sequence ID" value="NZ_RBAM01000015.1"/>
</dbReference>
<name>A0A3B0AV85_9ACTN</name>
<keyword evidence="5" id="KW-1185">Reference proteome</keyword>
<accession>A0A3B0AV85</accession>